<protein>
    <submittedName>
        <fullName evidence="2">Uncharacterized protein</fullName>
    </submittedName>
</protein>
<evidence type="ECO:0000313" key="2">
    <source>
        <dbReference type="EMBL" id="STY17811.1"/>
    </source>
</evidence>
<dbReference type="Proteomes" id="UP000054639">
    <property type="component" value="Unassembled WGS sequence"/>
</dbReference>
<evidence type="ECO:0000313" key="3">
    <source>
        <dbReference type="Proteomes" id="UP000054639"/>
    </source>
</evidence>
<name>A0A378KW37_9GAMM</name>
<dbReference type="AlphaFoldDB" id="A0A378KW37"/>
<evidence type="ECO:0000313" key="1">
    <source>
        <dbReference type="EMBL" id="KTD50943.1"/>
    </source>
</evidence>
<evidence type="ECO:0000313" key="4">
    <source>
        <dbReference type="Proteomes" id="UP000254230"/>
    </source>
</evidence>
<organism evidence="2 4">
    <name type="scientific">Legionella quateirensis</name>
    <dbReference type="NCBI Taxonomy" id="45072"/>
    <lineage>
        <taxon>Bacteria</taxon>
        <taxon>Pseudomonadati</taxon>
        <taxon>Pseudomonadota</taxon>
        <taxon>Gammaproteobacteria</taxon>
        <taxon>Legionellales</taxon>
        <taxon>Legionellaceae</taxon>
        <taxon>Legionella</taxon>
    </lineage>
</organism>
<reference evidence="2 4" key="2">
    <citation type="submission" date="2018-06" db="EMBL/GenBank/DDBJ databases">
        <authorList>
            <consortium name="Pathogen Informatics"/>
            <person name="Doyle S."/>
        </authorList>
    </citation>
    <scope>NUCLEOTIDE SEQUENCE [LARGE SCALE GENOMIC DNA]</scope>
    <source>
        <strain evidence="2 4">NCTC12376</strain>
    </source>
</reference>
<dbReference type="Proteomes" id="UP000254230">
    <property type="component" value="Unassembled WGS sequence"/>
</dbReference>
<gene>
    <name evidence="1" type="ORF">Lqua_1170</name>
    <name evidence="2" type="ORF">NCTC12376_01626</name>
</gene>
<reference evidence="1 3" key="1">
    <citation type="submission" date="2015-11" db="EMBL/GenBank/DDBJ databases">
        <title>Genomic analysis of 38 Legionella species identifies large and diverse effector repertoires.</title>
        <authorList>
            <person name="Burstein D."/>
            <person name="Amaro F."/>
            <person name="Zusman T."/>
            <person name="Lifshitz Z."/>
            <person name="Cohen O."/>
            <person name="Gilbert J.A."/>
            <person name="Pupko T."/>
            <person name="Shuman H.A."/>
            <person name="Segal G."/>
        </authorList>
    </citation>
    <scope>NUCLEOTIDE SEQUENCE [LARGE SCALE GENOMIC DNA]</scope>
    <source>
        <strain evidence="1 3">ATCC 49507</strain>
    </source>
</reference>
<accession>A0A378KW37</accession>
<dbReference type="EMBL" id="UGOW01000001">
    <property type="protein sequence ID" value="STY17811.1"/>
    <property type="molecule type" value="Genomic_DNA"/>
</dbReference>
<keyword evidence="3" id="KW-1185">Reference proteome</keyword>
<sequence length="1063" mass="122959">MYHHFLFKFERDQMIDYDLLERFNIPQNTPLEEIRLLLVQKEKSIIENFFGNPNIAWEYDLSALKALKKITPWPGKEMNSYYDSRQDSDEIKGILTERRKEIIAENFLTNYDDYQLIRTANDKKQLDEAKQLADQLSQLSALGELFVQANPDTSDVNKDTYYLSVLFRVLDTLRVELATHNQNQPSTPNPYLINRIDAVNRLLANYLLNIIITKRVDENKELLNQIFKAIGSQDQEILPWLSVFFKRELLVNSEGRDQLIEEFLKLSHIKYPTPIGQKLLEIGGQKLTPAIDRALTDFLKIEANVWNDLASQAFEHKLQKYEAYLLNSHLSDWVMLNICKDLIAEAKKQPQHLELSRVLYLCCKRVYQDQHYLEQAHGYLALVNTDIENKSLPALSLAAMSDINMIVKKAFELGMVPPSAEIFYEMIKDADQFIAIISKYDKPSLIKLLSTIFIDGNQLDQHLSFIDSELANKIGLKLEDFPLMALRKHYEDPNNQKDPIPLWEAVLDSGIIMQSTFLASRNNEQLFGKFDQVGSQLIIRDKILQYPERYKELCLALAVYCTLHTKPIPGFLFTLPHLKRDQSVAWASKLFMAITSILPQNLEQKVELRKVLGLLGMTIDPPNQVYIDERDLVNKSIISSLDANAQKPGVNPTYTLELLRGIIFSYANESANVSLTPTQMNQLDLFPKCHLPTQFFQIMAAAKQVSSTAIPEFLPYTQKIKLLKTIAATETAKAFFSPFQALSNLAKNLSGKKEKDSPETVEDKRTKQEQKELFTFIQLYLEYCQQELTQNNQLENTEKHAYDNFVQYWTNPIIAKICETAGEMTQYLEKETDGIPLLDLLDDKIRKQVEDWDVLKDKMRRCFLNLTDAAKIQSLIISVNQLIDTHSGQYAKLLMTLRDDLRSLEVFAKKQRPETISKFDQEKCFNAIKIIKEQCGLYQKHLNDITQEKQAAHNAERIQRAKNKLSDLHNMLKFDETKNPSEQLMEFNTQFELFKKRYAAADPVIEDEKANKRFWRRIGYALLTVGIYAIMRGTQLGTFQFWKSHKDVLRDKVEEASPMIRLT</sequence>
<dbReference type="EMBL" id="LNYR01000012">
    <property type="protein sequence ID" value="KTD50943.1"/>
    <property type="molecule type" value="Genomic_DNA"/>
</dbReference>
<proteinExistence type="predicted"/>